<dbReference type="WBParaSite" id="TMUE_3000013260.1">
    <property type="protein sequence ID" value="TMUE_3000013260.1"/>
    <property type="gene ID" value="WBGene00301821"/>
</dbReference>
<protein>
    <submittedName>
        <fullName evidence="3">Uncharacterized protein</fullName>
    </submittedName>
</protein>
<feature type="region of interest" description="Disordered" evidence="1">
    <location>
        <begin position="1"/>
        <end position="38"/>
    </location>
</feature>
<keyword evidence="2" id="KW-1185">Reference proteome</keyword>
<evidence type="ECO:0000313" key="3">
    <source>
        <dbReference type="WBParaSite" id="TMUE_3000013260.1"/>
    </source>
</evidence>
<name>A0A5S6R190_TRIMR</name>
<organism evidence="2 3">
    <name type="scientific">Trichuris muris</name>
    <name type="common">Mouse whipworm</name>
    <dbReference type="NCBI Taxonomy" id="70415"/>
    <lineage>
        <taxon>Eukaryota</taxon>
        <taxon>Metazoa</taxon>
        <taxon>Ecdysozoa</taxon>
        <taxon>Nematoda</taxon>
        <taxon>Enoplea</taxon>
        <taxon>Dorylaimia</taxon>
        <taxon>Trichinellida</taxon>
        <taxon>Trichuridae</taxon>
        <taxon>Trichuris</taxon>
    </lineage>
</organism>
<dbReference type="Proteomes" id="UP000046395">
    <property type="component" value="Unassembled WGS sequence"/>
</dbReference>
<evidence type="ECO:0000313" key="2">
    <source>
        <dbReference type="Proteomes" id="UP000046395"/>
    </source>
</evidence>
<proteinExistence type="predicted"/>
<sequence length="201" mass="22325">MVIDSSAITRRRSPTGNPVRSDDRTGWRTPTGLPRTKRPGFFSLPKSKGFALLMGSQWRHVEYSFADDRLAAISVDHFRQLLPRNMGKRALAATLTRCALPISIYPRRSTANKGRCLGSPGRPRPAIVNRQTIANERMPNVDTSVRLFAEKFALFLLCKTICKLTIPTKRALSGSASVAQQHRDARLASPVRGPLDFHFAA</sequence>
<accession>A0A5S6R190</accession>
<dbReference type="AlphaFoldDB" id="A0A5S6R190"/>
<reference evidence="3" key="1">
    <citation type="submission" date="2019-12" db="UniProtKB">
        <authorList>
            <consortium name="WormBaseParasite"/>
        </authorList>
    </citation>
    <scope>IDENTIFICATION</scope>
</reference>
<evidence type="ECO:0000256" key="1">
    <source>
        <dbReference type="SAM" id="MobiDB-lite"/>
    </source>
</evidence>